<accession>A0A1Y0EEJ8</accession>
<protein>
    <submittedName>
        <fullName evidence="1">Uncharacterized protein</fullName>
    </submittedName>
</protein>
<dbReference type="KEGG" id="lvs:LOKVESSMR4R_02547"/>
<gene>
    <name evidence="1" type="ORF">LOKVESSMR4R_02547</name>
</gene>
<evidence type="ECO:0000313" key="2">
    <source>
        <dbReference type="Proteomes" id="UP000195273"/>
    </source>
</evidence>
<evidence type="ECO:0000313" key="1">
    <source>
        <dbReference type="EMBL" id="ARU01849.1"/>
    </source>
</evidence>
<dbReference type="EMBL" id="CP021431">
    <property type="protein sequence ID" value="ARU01849.1"/>
    <property type="molecule type" value="Genomic_DNA"/>
</dbReference>
<reference evidence="1 2" key="1">
    <citation type="submission" date="2017-05" db="EMBL/GenBank/DDBJ databases">
        <title>Genome Sequence of Loktanella vestfoldensis Strain SMR4r Isolated from a Culture of the Diatom Skeletonema marinoi.</title>
        <authorList>
            <person name="Topel M."/>
            <person name="Pinder M.I.M."/>
            <person name="Johansson O.N."/>
            <person name="Kourtchenko O."/>
            <person name="Godhe A."/>
            <person name="Clarke A.K."/>
        </authorList>
    </citation>
    <scope>NUCLEOTIDE SEQUENCE [LARGE SCALE GENOMIC DNA]</scope>
    <source>
        <strain evidence="1 2">SMR4r</strain>
    </source>
</reference>
<name>A0A1Y0EEJ8_9RHOB</name>
<keyword evidence="2" id="KW-1185">Reference proteome</keyword>
<organism evidence="1 2">
    <name type="scientific">Yoonia vestfoldensis</name>
    <dbReference type="NCBI Taxonomy" id="245188"/>
    <lineage>
        <taxon>Bacteria</taxon>
        <taxon>Pseudomonadati</taxon>
        <taxon>Pseudomonadota</taxon>
        <taxon>Alphaproteobacteria</taxon>
        <taxon>Rhodobacterales</taxon>
        <taxon>Paracoccaceae</taxon>
        <taxon>Yoonia</taxon>
    </lineage>
</organism>
<proteinExistence type="predicted"/>
<dbReference type="Proteomes" id="UP000195273">
    <property type="component" value="Chromosome"/>
</dbReference>
<dbReference type="AlphaFoldDB" id="A0A1Y0EEJ8"/>
<sequence>MHRLTRNALASAERVRVNYSLIVELLMLLDFSFKNHSSL</sequence>